<proteinExistence type="predicted"/>
<name>A4TTS9_9PROT</name>
<protein>
    <submittedName>
        <fullName evidence="2">Uncharacterized protein</fullName>
    </submittedName>
</protein>
<sequence>MVEAILRSTFGARTTVMGALFYLSALGFVPLLGDRNNKFVYFHPKQGLGI</sequence>
<keyword evidence="1" id="KW-0472">Membrane</keyword>
<dbReference type="EMBL" id="CU459003">
    <property type="protein sequence ID" value="CAM74036.1"/>
    <property type="molecule type" value="Genomic_DNA"/>
</dbReference>
<evidence type="ECO:0000256" key="1">
    <source>
        <dbReference type="SAM" id="Phobius"/>
    </source>
</evidence>
<accession>A4TTS9</accession>
<keyword evidence="1" id="KW-0812">Transmembrane</keyword>
<organism evidence="2">
    <name type="scientific">Magnetospirillum gryphiswaldense</name>
    <dbReference type="NCBI Taxonomy" id="55518"/>
    <lineage>
        <taxon>Bacteria</taxon>
        <taxon>Pseudomonadati</taxon>
        <taxon>Pseudomonadota</taxon>
        <taxon>Alphaproteobacteria</taxon>
        <taxon>Rhodospirillales</taxon>
        <taxon>Rhodospirillaceae</taxon>
        <taxon>Magnetospirillum</taxon>
    </lineage>
</organism>
<keyword evidence="1" id="KW-1133">Transmembrane helix</keyword>
<feature type="transmembrane region" description="Helical" evidence="1">
    <location>
        <begin position="12"/>
        <end position="33"/>
    </location>
</feature>
<dbReference type="AlphaFoldDB" id="A4TTS9"/>
<evidence type="ECO:0000313" key="2">
    <source>
        <dbReference type="EMBL" id="CAM74036.1"/>
    </source>
</evidence>
<reference evidence="2" key="1">
    <citation type="journal article" date="2007" name="J. Bacteriol.">
        <title>Comparative genome analysis of four magnetotactic bacteria reveals a complex set of group-specific genes implicated in magnetosome biomineralization and function.</title>
        <authorList>
            <person name="Richter M."/>
            <person name="Kube M."/>
            <person name="Bazylinski D.A."/>
            <person name="Lombardot T."/>
            <person name="Gloeckner F.O."/>
            <person name="Reinhardt R."/>
            <person name="Schueler D."/>
        </authorList>
    </citation>
    <scope>NUCLEOTIDE SEQUENCE</scope>
    <source>
        <strain evidence="2">MSR-1</strain>
    </source>
</reference>
<gene>
    <name evidence="2" type="ORF">MGR_1715</name>
</gene>